<dbReference type="AlphaFoldDB" id="A0A8I1KIR4"/>
<comment type="caution">
    <text evidence="1">The sequence shown here is derived from an EMBL/GenBank/DDBJ whole genome shotgun (WGS) entry which is preliminary data.</text>
</comment>
<protein>
    <submittedName>
        <fullName evidence="1">Uncharacterized protein</fullName>
    </submittedName>
</protein>
<keyword evidence="2" id="KW-1185">Reference proteome</keyword>
<organism evidence="1 2">
    <name type="scientific">Rhodomicrobium udaipurense</name>
    <dbReference type="NCBI Taxonomy" id="1202716"/>
    <lineage>
        <taxon>Bacteria</taxon>
        <taxon>Pseudomonadati</taxon>
        <taxon>Pseudomonadota</taxon>
        <taxon>Alphaproteobacteria</taxon>
        <taxon>Hyphomicrobiales</taxon>
        <taxon>Hyphomicrobiaceae</taxon>
        <taxon>Rhodomicrobium</taxon>
    </lineage>
</organism>
<evidence type="ECO:0000313" key="2">
    <source>
        <dbReference type="Proteomes" id="UP000623250"/>
    </source>
</evidence>
<proteinExistence type="predicted"/>
<accession>A0A8I1KIR4</accession>
<gene>
    <name evidence="1" type="ORF">JDN41_00585</name>
</gene>
<sequence>MTSITTEEQTGIGMMPLRNELRATPRDVDALFPGNPQPLIAEHVSDMLQSQLTNAFEAALCEGMLPTDALAVMLSWMSSEMMRIQVDGPANP</sequence>
<evidence type="ECO:0000313" key="1">
    <source>
        <dbReference type="EMBL" id="MBJ7542051.1"/>
    </source>
</evidence>
<name>A0A8I1KIR4_9HYPH</name>
<reference evidence="1 2" key="1">
    <citation type="submission" date="2020-12" db="EMBL/GenBank/DDBJ databases">
        <title>Revised draft genomes of Rhodomicrobium vannielii ATCC 17100 and Rhodomicrobium udaipurense JA643.</title>
        <authorList>
            <person name="Conners E.M."/>
            <person name="Davenport E.J."/>
            <person name="Bose A."/>
        </authorList>
    </citation>
    <scope>NUCLEOTIDE SEQUENCE [LARGE SCALE GENOMIC DNA]</scope>
    <source>
        <strain evidence="1 2">JA643</strain>
    </source>
</reference>
<dbReference type="Proteomes" id="UP000623250">
    <property type="component" value="Unassembled WGS sequence"/>
</dbReference>
<dbReference type="RefSeq" id="WP_037241785.1">
    <property type="nucleotide sequence ID" value="NZ_JAEMUK010000002.1"/>
</dbReference>
<dbReference type="EMBL" id="JAEMUK010000002">
    <property type="protein sequence ID" value="MBJ7542051.1"/>
    <property type="molecule type" value="Genomic_DNA"/>
</dbReference>